<reference evidence="2 3" key="2">
    <citation type="submission" date="2016-10" db="EMBL/GenBank/DDBJ databases">
        <authorList>
            <person name="de Groot N.N."/>
        </authorList>
    </citation>
    <scope>NUCLEOTIDE SEQUENCE [LARGE SCALE GENOMIC DNA]</scope>
    <source>
        <strain evidence="2 3">MAR_2009_71</strain>
    </source>
</reference>
<accession>A0A1H4KNW9</accession>
<dbReference type="Proteomes" id="UP000199574">
    <property type="component" value="Chromosome I"/>
</dbReference>
<keyword evidence="4" id="KW-1185">Reference proteome</keyword>
<organism evidence="2 3">
    <name type="scientific">Maribacter dokdonensis</name>
    <dbReference type="NCBI Taxonomy" id="320912"/>
    <lineage>
        <taxon>Bacteria</taxon>
        <taxon>Pseudomonadati</taxon>
        <taxon>Bacteroidota</taxon>
        <taxon>Flavobacteriia</taxon>
        <taxon>Flavobacteriales</taxon>
        <taxon>Flavobacteriaceae</taxon>
        <taxon>Maribacter</taxon>
    </lineage>
</organism>
<proteinExistence type="predicted"/>
<reference evidence="1 4" key="1">
    <citation type="submission" date="2016-10" db="EMBL/GenBank/DDBJ databases">
        <authorList>
            <person name="Varghese N."/>
            <person name="Submissions S."/>
        </authorList>
    </citation>
    <scope>NUCLEOTIDE SEQUENCE [LARGE SCALE GENOMIC DNA]</scope>
    <source>
        <strain evidence="1 4">MAR_2009_60</strain>
    </source>
</reference>
<evidence type="ECO:0000313" key="2">
    <source>
        <dbReference type="EMBL" id="SEB59808.1"/>
    </source>
</evidence>
<sequence length="65" mass="7898">MDKVWTSNLDFDELHHGQHKKPKIIKNSKTLYIQRFTYFIYSYDLQESITFLWTKDFSSKDAHVL</sequence>
<name>A0A1H4KNW9_9FLAO</name>
<dbReference type="EMBL" id="FNTB01000001">
    <property type="protein sequence ID" value="SEB59808.1"/>
    <property type="molecule type" value="Genomic_DNA"/>
</dbReference>
<evidence type="ECO:0000313" key="4">
    <source>
        <dbReference type="Proteomes" id="UP000199574"/>
    </source>
</evidence>
<evidence type="ECO:0000313" key="3">
    <source>
        <dbReference type="Proteomes" id="UP000183038"/>
    </source>
</evidence>
<dbReference type="Proteomes" id="UP000183038">
    <property type="component" value="Unassembled WGS sequence"/>
</dbReference>
<gene>
    <name evidence="2" type="ORF">SAMN05192540_1008</name>
    <name evidence="1" type="ORF">SAMN05192545_3553</name>
</gene>
<protein>
    <submittedName>
        <fullName evidence="2">Uncharacterized protein</fullName>
    </submittedName>
</protein>
<dbReference type="EMBL" id="LT629754">
    <property type="protein sequence ID" value="SDT37014.1"/>
    <property type="molecule type" value="Genomic_DNA"/>
</dbReference>
<dbReference type="AlphaFoldDB" id="A0A1H4KNW9"/>
<evidence type="ECO:0000313" key="1">
    <source>
        <dbReference type="EMBL" id="SDT37014.1"/>
    </source>
</evidence>